<dbReference type="InterPro" id="IPR003439">
    <property type="entry name" value="ABC_transporter-like_ATP-bd"/>
</dbReference>
<dbReference type="GO" id="GO:0016887">
    <property type="term" value="F:ATP hydrolysis activity"/>
    <property type="evidence" value="ECO:0007669"/>
    <property type="project" value="InterPro"/>
</dbReference>
<proteinExistence type="inferred from homology"/>
<keyword evidence="8" id="KW-0472">Membrane</keyword>
<dbReference type="InterPro" id="IPR003593">
    <property type="entry name" value="AAA+_ATPase"/>
</dbReference>
<gene>
    <name evidence="10" type="ORF">HNR50_004247</name>
</gene>
<dbReference type="PANTHER" id="PTHR43553">
    <property type="entry name" value="HEAVY METAL TRANSPORTER"/>
    <property type="match status" value="1"/>
</dbReference>
<dbReference type="RefSeq" id="WP_184748783.1">
    <property type="nucleotide sequence ID" value="NZ_JACHGJ010000013.1"/>
</dbReference>
<dbReference type="Gene3D" id="3.40.50.300">
    <property type="entry name" value="P-loop containing nucleotide triphosphate hydrolases"/>
    <property type="match status" value="1"/>
</dbReference>
<evidence type="ECO:0000256" key="4">
    <source>
        <dbReference type="ARBA" id="ARBA00022475"/>
    </source>
</evidence>
<comment type="caution">
    <text evidence="10">The sequence shown here is derived from an EMBL/GenBank/DDBJ whole genome shotgun (WGS) entry which is preliminary data.</text>
</comment>
<dbReference type="Proteomes" id="UP000587760">
    <property type="component" value="Unassembled WGS sequence"/>
</dbReference>
<dbReference type="EMBL" id="JACHGJ010000013">
    <property type="protein sequence ID" value="MBB6482547.1"/>
    <property type="molecule type" value="Genomic_DNA"/>
</dbReference>
<feature type="domain" description="ABC transporter" evidence="9">
    <location>
        <begin position="8"/>
        <end position="240"/>
    </location>
</feature>
<evidence type="ECO:0000256" key="3">
    <source>
        <dbReference type="ARBA" id="ARBA00022448"/>
    </source>
</evidence>
<keyword evidence="5" id="KW-0547">Nucleotide-binding</keyword>
<dbReference type="FunFam" id="3.40.50.300:FF:000224">
    <property type="entry name" value="Energy-coupling factor transporter ATP-binding protein EcfA"/>
    <property type="match status" value="1"/>
</dbReference>
<evidence type="ECO:0000256" key="5">
    <source>
        <dbReference type="ARBA" id="ARBA00022741"/>
    </source>
</evidence>
<dbReference type="PROSITE" id="PS00211">
    <property type="entry name" value="ABC_TRANSPORTER_1"/>
    <property type="match status" value="1"/>
</dbReference>
<evidence type="ECO:0000256" key="2">
    <source>
        <dbReference type="ARBA" id="ARBA00005417"/>
    </source>
</evidence>
<organism evidence="10 11">
    <name type="scientific">Spirochaeta isovalerica</name>
    <dbReference type="NCBI Taxonomy" id="150"/>
    <lineage>
        <taxon>Bacteria</taxon>
        <taxon>Pseudomonadati</taxon>
        <taxon>Spirochaetota</taxon>
        <taxon>Spirochaetia</taxon>
        <taxon>Spirochaetales</taxon>
        <taxon>Spirochaetaceae</taxon>
        <taxon>Spirochaeta</taxon>
    </lineage>
</organism>
<dbReference type="SUPFAM" id="SSF52540">
    <property type="entry name" value="P-loop containing nucleoside triphosphate hydrolases"/>
    <property type="match status" value="1"/>
</dbReference>
<dbReference type="InterPro" id="IPR050095">
    <property type="entry name" value="ECF_ABC_transporter_ATP-bd"/>
</dbReference>
<keyword evidence="6 10" id="KW-0067">ATP-binding</keyword>
<dbReference type="InterPro" id="IPR027417">
    <property type="entry name" value="P-loop_NTPase"/>
</dbReference>
<evidence type="ECO:0000256" key="6">
    <source>
        <dbReference type="ARBA" id="ARBA00022840"/>
    </source>
</evidence>
<dbReference type="SMART" id="SM00382">
    <property type="entry name" value="AAA"/>
    <property type="match status" value="1"/>
</dbReference>
<dbReference type="GO" id="GO:0043190">
    <property type="term" value="C:ATP-binding cassette (ABC) transporter complex"/>
    <property type="evidence" value="ECO:0007669"/>
    <property type="project" value="TreeGrafter"/>
</dbReference>
<keyword evidence="4" id="KW-1003">Cell membrane</keyword>
<dbReference type="InterPro" id="IPR017871">
    <property type="entry name" value="ABC_transporter-like_CS"/>
</dbReference>
<protein>
    <submittedName>
        <fullName evidence="10">Biotin transport system ATP-binding protein</fullName>
        <ecNumber evidence="10">3.6.3.-</ecNumber>
    </submittedName>
</protein>
<accession>A0A841RH76</accession>
<keyword evidence="10" id="KW-0378">Hydrolase</keyword>
<sequence>MTENTPIIEISRLSHIFSDGTMGLSDITFSVNRGEFLIISGPNGSGKSVLMKHLNGLLSPSEGDILIDGVPLSGDLISVRKKIGLVFQDADSQIIGQTVEKDAAFGPENLRLSREEIDRRVHSALDEVKLLHRKKSRPHILSGGEKRRLAVAGILCMEPELFIFDEPFSNLDYSGVKQVLHQLVDLHEKGHTIIVITHDLGKVLAHGTRLIIMEKGRIVAEGQPDGLLDSLEQWGIRRPKGLKSGDMTWLR</sequence>
<evidence type="ECO:0000256" key="8">
    <source>
        <dbReference type="ARBA" id="ARBA00023136"/>
    </source>
</evidence>
<evidence type="ECO:0000313" key="10">
    <source>
        <dbReference type="EMBL" id="MBB6482547.1"/>
    </source>
</evidence>
<dbReference type="Pfam" id="PF00005">
    <property type="entry name" value="ABC_tran"/>
    <property type="match status" value="1"/>
</dbReference>
<dbReference type="PANTHER" id="PTHR43553:SF24">
    <property type="entry name" value="ENERGY-COUPLING FACTOR TRANSPORTER ATP-BINDING PROTEIN ECFA1"/>
    <property type="match status" value="1"/>
</dbReference>
<dbReference type="AlphaFoldDB" id="A0A841RH76"/>
<dbReference type="GO" id="GO:0042626">
    <property type="term" value="F:ATPase-coupled transmembrane transporter activity"/>
    <property type="evidence" value="ECO:0007669"/>
    <property type="project" value="TreeGrafter"/>
</dbReference>
<dbReference type="CDD" id="cd03225">
    <property type="entry name" value="ABC_cobalt_CbiO_domain1"/>
    <property type="match status" value="1"/>
</dbReference>
<dbReference type="PROSITE" id="PS50893">
    <property type="entry name" value="ABC_TRANSPORTER_2"/>
    <property type="match status" value="1"/>
</dbReference>
<dbReference type="InterPro" id="IPR015856">
    <property type="entry name" value="ABC_transpr_CbiO/EcfA_su"/>
</dbReference>
<evidence type="ECO:0000313" key="11">
    <source>
        <dbReference type="Proteomes" id="UP000587760"/>
    </source>
</evidence>
<reference evidence="10 11" key="1">
    <citation type="submission" date="2020-08" db="EMBL/GenBank/DDBJ databases">
        <title>Genomic Encyclopedia of Type Strains, Phase IV (KMG-IV): sequencing the most valuable type-strain genomes for metagenomic binning, comparative biology and taxonomic classification.</title>
        <authorList>
            <person name="Goeker M."/>
        </authorList>
    </citation>
    <scope>NUCLEOTIDE SEQUENCE [LARGE SCALE GENOMIC DNA]</scope>
    <source>
        <strain evidence="10 11">DSM 2461</strain>
    </source>
</reference>
<name>A0A841RH76_9SPIO</name>
<evidence type="ECO:0000256" key="7">
    <source>
        <dbReference type="ARBA" id="ARBA00022967"/>
    </source>
</evidence>
<keyword evidence="11" id="KW-1185">Reference proteome</keyword>
<dbReference type="EC" id="3.6.3.-" evidence="10"/>
<comment type="similarity">
    <text evidence="2">Belongs to the ABC transporter superfamily.</text>
</comment>
<keyword evidence="3" id="KW-0813">Transport</keyword>
<comment type="subcellular location">
    <subcellularLocation>
        <location evidence="1">Cell membrane</location>
    </subcellularLocation>
</comment>
<keyword evidence="7" id="KW-1278">Translocase</keyword>
<evidence type="ECO:0000256" key="1">
    <source>
        <dbReference type="ARBA" id="ARBA00004236"/>
    </source>
</evidence>
<evidence type="ECO:0000259" key="9">
    <source>
        <dbReference type="PROSITE" id="PS50893"/>
    </source>
</evidence>
<dbReference type="GO" id="GO:0005524">
    <property type="term" value="F:ATP binding"/>
    <property type="evidence" value="ECO:0007669"/>
    <property type="project" value="UniProtKB-KW"/>
</dbReference>